<proteinExistence type="predicted"/>
<sequence length="94" mass="10493">MAFLHEHRRRVPTQDHLCRIGVSGFKVAAACADKARLVLQPDLADKMRVSNAAKHKPKTNSQTSSYRVPIYWLRLVQDEQVGEIIGGPTLGRAD</sequence>
<dbReference type="Proteomes" id="UP000183299">
    <property type="component" value="Unassembled WGS sequence"/>
</dbReference>
<dbReference type="AlphaFoldDB" id="A0A1I3W5A6"/>
<evidence type="ECO:0000313" key="2">
    <source>
        <dbReference type="Proteomes" id="UP000183299"/>
    </source>
</evidence>
<protein>
    <submittedName>
        <fullName evidence="1">Uncharacterized protein</fullName>
    </submittedName>
</protein>
<dbReference type="EMBL" id="FORY01000020">
    <property type="protein sequence ID" value="SFK01601.1"/>
    <property type="molecule type" value="Genomic_DNA"/>
</dbReference>
<reference evidence="1 2" key="1">
    <citation type="submission" date="2016-10" db="EMBL/GenBank/DDBJ databases">
        <authorList>
            <person name="de Groot N.N."/>
        </authorList>
    </citation>
    <scope>NUCLEOTIDE SEQUENCE [LARGE SCALE GENOMIC DNA]</scope>
    <source>
        <strain evidence="1 2">CGMCC 1.8891</strain>
    </source>
</reference>
<evidence type="ECO:0000313" key="1">
    <source>
        <dbReference type="EMBL" id="SFK01601.1"/>
    </source>
</evidence>
<name>A0A1I3W5A6_9RHOB</name>
<gene>
    <name evidence="1" type="ORF">SAMN04488138_1203</name>
</gene>
<accession>A0A1I3W5A6</accession>
<organism evidence="1 2">
    <name type="scientific">Celeribacter halophilus</name>
    <dbReference type="NCBI Taxonomy" id="576117"/>
    <lineage>
        <taxon>Bacteria</taxon>
        <taxon>Pseudomonadati</taxon>
        <taxon>Pseudomonadota</taxon>
        <taxon>Alphaproteobacteria</taxon>
        <taxon>Rhodobacterales</taxon>
        <taxon>Roseobacteraceae</taxon>
        <taxon>Celeribacter</taxon>
    </lineage>
</organism>
<keyword evidence="2" id="KW-1185">Reference proteome</keyword>